<feature type="domain" description="Molybdenum cofactor biosynthesis protein A-like twitch" evidence="1">
    <location>
        <begin position="12"/>
        <end position="133"/>
    </location>
</feature>
<protein>
    <recommendedName>
        <fullName evidence="1">Molybdenum cofactor biosynthesis protein A-like twitch domain-containing protein</fullName>
    </recommendedName>
</protein>
<accession>X1LR89</accession>
<gene>
    <name evidence="2" type="ORF">S06H3_31469</name>
</gene>
<sequence>MMGYSLDRGTILQILELLRTPDMAEIYERFHASLEPFERKLRERALYIKTRRLRQARKRYILPKGEVEIVRPMHNSEFCMHCTRLRLTPDGYLKPCLMRNDNLVDVLSPVSAGDLEGAHEAFAEAIARREPYFKGVAREICIPSRV</sequence>
<dbReference type="Pfam" id="PF06463">
    <property type="entry name" value="Mob_synth_C"/>
    <property type="match status" value="1"/>
</dbReference>
<name>X1LR89_9ZZZZ</name>
<dbReference type="InterPro" id="IPR013785">
    <property type="entry name" value="Aldolase_TIM"/>
</dbReference>
<dbReference type="EMBL" id="BARV01018637">
    <property type="protein sequence ID" value="GAI21892.1"/>
    <property type="molecule type" value="Genomic_DNA"/>
</dbReference>
<evidence type="ECO:0000259" key="1">
    <source>
        <dbReference type="Pfam" id="PF06463"/>
    </source>
</evidence>
<dbReference type="InterPro" id="IPR058240">
    <property type="entry name" value="rSAM_sf"/>
</dbReference>
<dbReference type="InterPro" id="IPR010505">
    <property type="entry name" value="MoaA_twitch"/>
</dbReference>
<reference evidence="2" key="1">
    <citation type="journal article" date="2014" name="Front. Microbiol.">
        <title>High frequency of phylogenetically diverse reductive dehalogenase-homologous genes in deep subseafloor sedimentary metagenomes.</title>
        <authorList>
            <person name="Kawai M."/>
            <person name="Futagami T."/>
            <person name="Toyoda A."/>
            <person name="Takaki Y."/>
            <person name="Nishi S."/>
            <person name="Hori S."/>
            <person name="Arai W."/>
            <person name="Tsubouchi T."/>
            <person name="Morono Y."/>
            <person name="Uchiyama I."/>
            <person name="Ito T."/>
            <person name="Fujiyama A."/>
            <person name="Inagaki F."/>
            <person name="Takami H."/>
        </authorList>
    </citation>
    <scope>NUCLEOTIDE SEQUENCE</scope>
    <source>
        <strain evidence="2">Expedition CK06-06</strain>
    </source>
</reference>
<dbReference type="GO" id="GO:0051539">
    <property type="term" value="F:4 iron, 4 sulfur cluster binding"/>
    <property type="evidence" value="ECO:0007669"/>
    <property type="project" value="InterPro"/>
</dbReference>
<comment type="caution">
    <text evidence="2">The sequence shown here is derived from an EMBL/GenBank/DDBJ whole genome shotgun (WGS) entry which is preliminary data.</text>
</comment>
<evidence type="ECO:0000313" key="2">
    <source>
        <dbReference type="EMBL" id="GAI21892.1"/>
    </source>
</evidence>
<organism evidence="2">
    <name type="scientific">marine sediment metagenome</name>
    <dbReference type="NCBI Taxonomy" id="412755"/>
    <lineage>
        <taxon>unclassified sequences</taxon>
        <taxon>metagenomes</taxon>
        <taxon>ecological metagenomes</taxon>
    </lineage>
</organism>
<dbReference type="AlphaFoldDB" id="X1LR89"/>
<dbReference type="SUPFAM" id="SSF102114">
    <property type="entry name" value="Radical SAM enzymes"/>
    <property type="match status" value="1"/>
</dbReference>
<dbReference type="Gene3D" id="3.20.20.70">
    <property type="entry name" value="Aldolase class I"/>
    <property type="match status" value="1"/>
</dbReference>
<proteinExistence type="predicted"/>
<dbReference type="GO" id="GO:0006777">
    <property type="term" value="P:Mo-molybdopterin cofactor biosynthetic process"/>
    <property type="evidence" value="ECO:0007669"/>
    <property type="project" value="InterPro"/>
</dbReference>